<dbReference type="AlphaFoldDB" id="A0A392QCP1"/>
<evidence type="ECO:0000256" key="1">
    <source>
        <dbReference type="SAM" id="Phobius"/>
    </source>
</evidence>
<keyword evidence="1" id="KW-0472">Membrane</keyword>
<reference evidence="2 3" key="1">
    <citation type="journal article" date="2018" name="Front. Plant Sci.">
        <title>Red Clover (Trifolium pratense) and Zigzag Clover (T. medium) - A Picture of Genomic Similarities and Differences.</title>
        <authorList>
            <person name="Dluhosova J."/>
            <person name="Istvanek J."/>
            <person name="Nedelnik J."/>
            <person name="Repkova J."/>
        </authorList>
    </citation>
    <scope>NUCLEOTIDE SEQUENCE [LARGE SCALE GENOMIC DNA]</scope>
    <source>
        <strain evidence="3">cv. 10/8</strain>
        <tissue evidence="2">Leaf</tissue>
    </source>
</reference>
<dbReference type="EMBL" id="LXQA010125819">
    <property type="protein sequence ID" value="MCI21607.1"/>
    <property type="molecule type" value="Genomic_DNA"/>
</dbReference>
<keyword evidence="1" id="KW-0812">Transmembrane</keyword>
<name>A0A392QCP1_9FABA</name>
<proteinExistence type="predicted"/>
<comment type="caution">
    <text evidence="2">The sequence shown here is derived from an EMBL/GenBank/DDBJ whole genome shotgun (WGS) entry which is preliminary data.</text>
</comment>
<keyword evidence="3" id="KW-1185">Reference proteome</keyword>
<evidence type="ECO:0000313" key="2">
    <source>
        <dbReference type="EMBL" id="MCI21607.1"/>
    </source>
</evidence>
<evidence type="ECO:0000313" key="3">
    <source>
        <dbReference type="Proteomes" id="UP000265520"/>
    </source>
</evidence>
<keyword evidence="1" id="KW-1133">Transmembrane helix</keyword>
<feature type="non-terminal residue" evidence="2">
    <location>
        <position position="1"/>
    </location>
</feature>
<organism evidence="2 3">
    <name type="scientific">Trifolium medium</name>
    <dbReference type="NCBI Taxonomy" id="97028"/>
    <lineage>
        <taxon>Eukaryota</taxon>
        <taxon>Viridiplantae</taxon>
        <taxon>Streptophyta</taxon>
        <taxon>Embryophyta</taxon>
        <taxon>Tracheophyta</taxon>
        <taxon>Spermatophyta</taxon>
        <taxon>Magnoliopsida</taxon>
        <taxon>eudicotyledons</taxon>
        <taxon>Gunneridae</taxon>
        <taxon>Pentapetalae</taxon>
        <taxon>rosids</taxon>
        <taxon>fabids</taxon>
        <taxon>Fabales</taxon>
        <taxon>Fabaceae</taxon>
        <taxon>Papilionoideae</taxon>
        <taxon>50 kb inversion clade</taxon>
        <taxon>NPAAA clade</taxon>
        <taxon>Hologalegina</taxon>
        <taxon>IRL clade</taxon>
        <taxon>Trifolieae</taxon>
        <taxon>Trifolium</taxon>
    </lineage>
</organism>
<accession>A0A392QCP1</accession>
<sequence length="65" mass="7435">FWHLRCAQPVLRYAQCCLFCSCFLLLVARRAGEIGAARRAALFRVLWLLVPALRAGWCCAVRRLV</sequence>
<feature type="transmembrane region" description="Helical" evidence="1">
    <location>
        <begin position="41"/>
        <end position="61"/>
    </location>
</feature>
<protein>
    <submittedName>
        <fullName evidence="2">Uncharacterized protein</fullName>
    </submittedName>
</protein>
<dbReference type="Proteomes" id="UP000265520">
    <property type="component" value="Unassembled WGS sequence"/>
</dbReference>